<dbReference type="Pfam" id="PF07973">
    <property type="entry name" value="tRNA_SAD"/>
    <property type="match status" value="1"/>
</dbReference>
<dbReference type="FunFam" id="3.30.980.10:FF:000004">
    <property type="entry name" value="Alanine--tRNA ligase, cytoplasmic"/>
    <property type="match status" value="1"/>
</dbReference>
<keyword evidence="5 9" id="KW-0067">ATP-binding</keyword>
<keyword evidence="4 9" id="KW-0547">Nucleotide-binding</keyword>
<evidence type="ECO:0000256" key="4">
    <source>
        <dbReference type="ARBA" id="ARBA00022741"/>
    </source>
</evidence>
<evidence type="ECO:0000256" key="2">
    <source>
        <dbReference type="ARBA" id="ARBA00022555"/>
    </source>
</evidence>
<dbReference type="PANTHER" id="PTHR11777">
    <property type="entry name" value="ALANYL-TRNA SYNTHETASE"/>
    <property type="match status" value="1"/>
</dbReference>
<keyword evidence="3 9" id="KW-0436">Ligase</keyword>
<dbReference type="InterPro" id="IPR012947">
    <property type="entry name" value="tRNA_SAD"/>
</dbReference>
<dbReference type="GO" id="GO:0008270">
    <property type="term" value="F:zinc ion binding"/>
    <property type="evidence" value="ECO:0007669"/>
    <property type="project" value="UniProtKB-UniRule"/>
</dbReference>
<feature type="domain" description="Alanyl-transfer RNA synthetases family profile" evidence="10">
    <location>
        <begin position="1"/>
        <end position="625"/>
    </location>
</feature>
<dbReference type="InterPro" id="IPR018164">
    <property type="entry name" value="Ala-tRNA-synth_IIc_N"/>
</dbReference>
<keyword evidence="9" id="KW-0963">Cytoplasm</keyword>
<keyword evidence="8 9" id="KW-0030">Aminoacyl-tRNA synthetase</keyword>
<evidence type="ECO:0000259" key="10">
    <source>
        <dbReference type="PROSITE" id="PS50860"/>
    </source>
</evidence>
<dbReference type="GO" id="GO:0002161">
    <property type="term" value="F:aminoacyl-tRNA deacylase activity"/>
    <property type="evidence" value="ECO:0007669"/>
    <property type="project" value="TreeGrafter"/>
</dbReference>
<evidence type="ECO:0000256" key="9">
    <source>
        <dbReference type="HAMAP-Rule" id="MF_00036"/>
    </source>
</evidence>
<reference evidence="11 12" key="1">
    <citation type="journal article" date="2016" name="Nat. Commun.">
        <title>Thousands of microbial genomes shed light on interconnected biogeochemical processes in an aquifer system.</title>
        <authorList>
            <person name="Anantharaman K."/>
            <person name="Brown C.T."/>
            <person name="Hug L.A."/>
            <person name="Sharon I."/>
            <person name="Castelle C.J."/>
            <person name="Probst A.J."/>
            <person name="Thomas B.C."/>
            <person name="Singh A."/>
            <person name="Wilkins M.J."/>
            <person name="Karaoz U."/>
            <person name="Brodie E.L."/>
            <person name="Williams K.H."/>
            <person name="Hubbard S.S."/>
            <person name="Banfield J.F."/>
        </authorList>
    </citation>
    <scope>NUCLEOTIDE SEQUENCE [LARGE SCALE GENOMIC DNA]</scope>
</reference>
<dbReference type="InterPro" id="IPR018162">
    <property type="entry name" value="Ala-tRNA-ligase_IIc_anticod-bd"/>
</dbReference>
<name>A0A1F6PG09_9BACT</name>
<keyword evidence="9" id="KW-0479">Metal-binding</keyword>
<keyword evidence="7 9" id="KW-0648">Protein biosynthesis</keyword>
<dbReference type="InterPro" id="IPR045864">
    <property type="entry name" value="aa-tRNA-synth_II/BPL/LPL"/>
</dbReference>
<comment type="function">
    <text evidence="9">Catalyzes the attachment of alanine to tRNA(Ala) in a two-step reaction: alanine is first activated by ATP to form Ala-AMP and then transferred to the acceptor end of tRNA(Ala). Also edits incorrectly charged Ser-tRNA(Ala) and Gly-tRNA(Ala) via its editing domain.</text>
</comment>
<dbReference type="STRING" id="1798709.A2538_04975"/>
<comment type="domain">
    <text evidence="9">Consists of three domains; the N-terminal catalytic domain, the editing domain and the C-terminal C-Ala domain. The editing domain removes incorrectly charged amino acids, while the C-Ala domain, along with tRNA(Ala), serves as a bridge to cooperatively bring together the editing and aminoacylation centers thus stimulating deacylation of misacylated tRNAs.</text>
</comment>
<evidence type="ECO:0000256" key="8">
    <source>
        <dbReference type="ARBA" id="ARBA00023146"/>
    </source>
</evidence>
<evidence type="ECO:0000256" key="5">
    <source>
        <dbReference type="ARBA" id="ARBA00022840"/>
    </source>
</evidence>
<gene>
    <name evidence="9" type="primary">alaS</name>
    <name evidence="11" type="ORF">A2538_04975</name>
</gene>
<evidence type="ECO:0000256" key="7">
    <source>
        <dbReference type="ARBA" id="ARBA00022917"/>
    </source>
</evidence>
<dbReference type="PANTHER" id="PTHR11777:SF9">
    <property type="entry name" value="ALANINE--TRNA LIGASE, CYTOPLASMIC"/>
    <property type="match status" value="1"/>
</dbReference>
<dbReference type="EMBL" id="MFRE01000005">
    <property type="protein sequence ID" value="OGH95048.1"/>
    <property type="molecule type" value="Genomic_DNA"/>
</dbReference>
<comment type="caution">
    <text evidence="11">The sequence shown here is derived from an EMBL/GenBank/DDBJ whole genome shotgun (WGS) entry which is preliminary data.</text>
</comment>
<evidence type="ECO:0000256" key="3">
    <source>
        <dbReference type="ARBA" id="ARBA00022598"/>
    </source>
</evidence>
<dbReference type="GO" id="GO:0005524">
    <property type="term" value="F:ATP binding"/>
    <property type="evidence" value="ECO:0007669"/>
    <property type="project" value="UniProtKB-UniRule"/>
</dbReference>
<comment type="similarity">
    <text evidence="1 9">Belongs to the class-II aminoacyl-tRNA synthetase family.</text>
</comment>
<accession>A0A1F6PG09</accession>
<evidence type="ECO:0000256" key="1">
    <source>
        <dbReference type="ARBA" id="ARBA00008226"/>
    </source>
</evidence>
<comment type="subcellular location">
    <subcellularLocation>
        <location evidence="9">Cytoplasm</location>
    </subcellularLocation>
</comment>
<keyword evidence="2 9" id="KW-0820">tRNA-binding</keyword>
<dbReference type="InterPro" id="IPR018163">
    <property type="entry name" value="Thr/Ala-tRNA-synth_IIc_edit"/>
</dbReference>
<keyword evidence="9" id="KW-0862">Zinc</keyword>
<dbReference type="NCBIfam" id="TIGR00344">
    <property type="entry name" value="alaS"/>
    <property type="match status" value="1"/>
</dbReference>
<dbReference type="EC" id="6.1.1.7" evidence="9"/>
<dbReference type="Gene3D" id="3.30.930.10">
    <property type="entry name" value="Bira Bifunctional Protein, Domain 2"/>
    <property type="match status" value="1"/>
</dbReference>
<evidence type="ECO:0000256" key="6">
    <source>
        <dbReference type="ARBA" id="ARBA00022884"/>
    </source>
</evidence>
<feature type="binding site" evidence="9">
    <location>
        <position position="591"/>
    </location>
    <ligand>
        <name>Zn(2+)</name>
        <dbReference type="ChEBI" id="CHEBI:29105"/>
    </ligand>
</feature>
<dbReference type="Gene3D" id="3.30.54.20">
    <property type="match status" value="1"/>
</dbReference>
<dbReference type="InterPro" id="IPR023033">
    <property type="entry name" value="Ala_tRNA_ligase_euk/bac"/>
</dbReference>
<dbReference type="GO" id="GO:0004813">
    <property type="term" value="F:alanine-tRNA ligase activity"/>
    <property type="evidence" value="ECO:0007669"/>
    <property type="project" value="UniProtKB-UniRule"/>
</dbReference>
<proteinExistence type="inferred from homology"/>
<dbReference type="PRINTS" id="PR00980">
    <property type="entry name" value="TRNASYNTHALA"/>
</dbReference>
<keyword evidence="6 9" id="KW-0694">RNA-binding</keyword>
<dbReference type="InterPro" id="IPR050058">
    <property type="entry name" value="Ala-tRNA_ligase"/>
</dbReference>
<dbReference type="NCBIfam" id="NF002436">
    <property type="entry name" value="PRK01584.1"/>
    <property type="match status" value="1"/>
</dbReference>
<dbReference type="Gene3D" id="3.30.980.10">
    <property type="entry name" value="Threonyl-trna Synthetase, Chain A, domain 2"/>
    <property type="match status" value="1"/>
</dbReference>
<dbReference type="SUPFAM" id="SSF55681">
    <property type="entry name" value="Class II aaRS and biotin synthetases"/>
    <property type="match status" value="1"/>
</dbReference>
<dbReference type="SUPFAM" id="SSF55186">
    <property type="entry name" value="ThrRS/AlaRS common domain"/>
    <property type="match status" value="1"/>
</dbReference>
<feature type="binding site" evidence="9">
    <location>
        <position position="595"/>
    </location>
    <ligand>
        <name>Zn(2+)</name>
        <dbReference type="ChEBI" id="CHEBI:29105"/>
    </ligand>
</feature>
<dbReference type="PROSITE" id="PS50860">
    <property type="entry name" value="AA_TRNA_LIGASE_II_ALA"/>
    <property type="match status" value="1"/>
</dbReference>
<dbReference type="GO" id="GO:0000049">
    <property type="term" value="F:tRNA binding"/>
    <property type="evidence" value="ECO:0007669"/>
    <property type="project" value="UniProtKB-KW"/>
</dbReference>
<dbReference type="InterPro" id="IPR002318">
    <property type="entry name" value="Ala-tRNA-lgiase_IIc"/>
</dbReference>
<dbReference type="Proteomes" id="UP000178254">
    <property type="component" value="Unassembled WGS sequence"/>
</dbReference>
<comment type="cofactor">
    <cofactor evidence="9">
        <name>Zn(2+)</name>
        <dbReference type="ChEBI" id="CHEBI:29105"/>
    </cofactor>
    <text evidence="9">Binds 1 zinc ion per subunit.</text>
</comment>
<dbReference type="InterPro" id="IPR018165">
    <property type="entry name" value="Ala-tRNA-synth_IIc_core"/>
</dbReference>
<comment type="catalytic activity">
    <reaction evidence="9">
        <text>tRNA(Ala) + L-alanine + ATP = L-alanyl-tRNA(Ala) + AMP + diphosphate</text>
        <dbReference type="Rhea" id="RHEA:12540"/>
        <dbReference type="Rhea" id="RHEA-COMP:9657"/>
        <dbReference type="Rhea" id="RHEA-COMP:9923"/>
        <dbReference type="ChEBI" id="CHEBI:30616"/>
        <dbReference type="ChEBI" id="CHEBI:33019"/>
        <dbReference type="ChEBI" id="CHEBI:57972"/>
        <dbReference type="ChEBI" id="CHEBI:78442"/>
        <dbReference type="ChEBI" id="CHEBI:78497"/>
        <dbReference type="ChEBI" id="CHEBI:456215"/>
        <dbReference type="EC" id="6.1.1.7"/>
    </reaction>
</comment>
<dbReference type="GO" id="GO:0006419">
    <property type="term" value="P:alanyl-tRNA aminoacylation"/>
    <property type="evidence" value="ECO:0007669"/>
    <property type="project" value="UniProtKB-UniRule"/>
</dbReference>
<dbReference type="SMART" id="SM00863">
    <property type="entry name" value="tRNA_SAD"/>
    <property type="match status" value="1"/>
</dbReference>
<organism evidence="11 12">
    <name type="scientific">Candidatus Magasanikbacteria bacterium RIFOXYD2_FULL_41_14</name>
    <dbReference type="NCBI Taxonomy" id="1798709"/>
    <lineage>
        <taxon>Bacteria</taxon>
        <taxon>Candidatus Magasanikiibacteriota</taxon>
    </lineage>
</organism>
<dbReference type="SUPFAM" id="SSF101353">
    <property type="entry name" value="Putative anticodon-binding domain of alanyl-tRNA synthetase (AlaRS)"/>
    <property type="match status" value="1"/>
</dbReference>
<dbReference type="CDD" id="cd00673">
    <property type="entry name" value="AlaRS_core"/>
    <property type="match status" value="1"/>
</dbReference>
<feature type="binding site" evidence="9">
    <location>
        <position position="476"/>
    </location>
    <ligand>
        <name>Zn(2+)</name>
        <dbReference type="ChEBI" id="CHEBI:29105"/>
    </ligand>
</feature>
<evidence type="ECO:0000313" key="11">
    <source>
        <dbReference type="EMBL" id="OGH95048.1"/>
    </source>
</evidence>
<evidence type="ECO:0000313" key="12">
    <source>
        <dbReference type="Proteomes" id="UP000178254"/>
    </source>
</evidence>
<sequence length="625" mass="70834">MTSHALRQKYLDFFKSKGHAIIASAPLIPENDPTVLFTTAGMHPLVPYLMGQTHPEGKRLANVQKCIRTQDIDEVGDNRHDTFFEMMGNWSLGDYFKKEAIEWSWEFLTDKMWLGLDPRKLAVSVFLGDENAPKDDESAKIWVNLGVPMHKIAFLSRVNNWWGPAGQTGPCGPDTEMFYWMGKSEFPPEDSNPATDENNWLEIWNDVFMQYNKQLIANSSESIGDKFEFVPLAQKNVDTGMGLERTLVVLNGYSDVFQIDTFWPLIQKIESISGREYIESPEITKSMRIIADHIRTATMIMGDDRGVAPSNVDQGYIVRRLIRRAVRHGRNLGLKENFCSQIAEEVIKIFKDVYPEVNRNREFVLNEIAQEESKFRNTIESGLKELEKLLNGFRIAFEKTGQNVTEISGKKAFLLFESYGFPLEMTQELAVENGLSIDVNGFEEAYKKHQELSRAGAEQKFKGGLADNSEMSTKYHTATHLLHAVLREVLGKHVEQKGSNITAERLRFDFSHPEKLTDEQKKRAEDLLNYAVGHDYNVSFAEMSVDEAKEKGAIGLFGDKYEAKVKVYSIGDPNELASAHENSLTFSREICGGPHVEHTGNLGKFKIIKEEAVSAGVRRIKAILE</sequence>
<protein>
    <recommendedName>
        <fullName evidence="9">Alanine--tRNA ligase</fullName>
        <ecNumber evidence="9">6.1.1.7</ecNumber>
    </recommendedName>
    <alternativeName>
        <fullName evidence="9">Alanyl-tRNA synthetase</fullName>
        <shortName evidence="9">AlaRS</shortName>
    </alternativeName>
</protein>
<dbReference type="HAMAP" id="MF_00036_B">
    <property type="entry name" value="Ala_tRNA_synth_B"/>
    <property type="match status" value="1"/>
</dbReference>
<dbReference type="AlphaFoldDB" id="A0A1F6PG09"/>
<feature type="binding site" evidence="9">
    <location>
        <position position="480"/>
    </location>
    <ligand>
        <name>Zn(2+)</name>
        <dbReference type="ChEBI" id="CHEBI:29105"/>
    </ligand>
</feature>
<dbReference type="Pfam" id="PF01411">
    <property type="entry name" value="tRNA-synt_2c"/>
    <property type="match status" value="1"/>
</dbReference>
<dbReference type="GO" id="GO:0005829">
    <property type="term" value="C:cytosol"/>
    <property type="evidence" value="ECO:0007669"/>
    <property type="project" value="TreeGrafter"/>
</dbReference>